<dbReference type="RefSeq" id="WP_139666189.1">
    <property type="nucleotide sequence ID" value="NZ_VDLY02000002.1"/>
</dbReference>
<dbReference type="OrthoDB" id="3362695at2"/>
<sequence>MSVSEEAYEVRYGFDRRTLAVLAVSALFTVFLLVPGTGMSLGLRVAGLVLFAGGGLLMAAGALTRRTALRVDATGVLLGGSPVRYQATTAQVPWQDIRNVTLWRQRVPNGRPLLWIGVTRREGAPPLPGPGQGPVGRAVAGALVPVPHDLLMASRQVNGWRLDRDQLAAALARFAPGVELVDLP</sequence>
<keyword evidence="3" id="KW-1185">Reference proteome</keyword>
<dbReference type="EMBL" id="VDLY02000002">
    <property type="protein sequence ID" value="KAB8169896.1"/>
    <property type="molecule type" value="Genomic_DNA"/>
</dbReference>
<dbReference type="AlphaFoldDB" id="A0A5N6AP92"/>
<keyword evidence="1" id="KW-0812">Transmembrane</keyword>
<dbReference type="Proteomes" id="UP000314251">
    <property type="component" value="Unassembled WGS sequence"/>
</dbReference>
<organism evidence="2 3">
    <name type="scientific">Streptomyces mimosae</name>
    <dbReference type="NCBI Taxonomy" id="2586635"/>
    <lineage>
        <taxon>Bacteria</taxon>
        <taxon>Bacillati</taxon>
        <taxon>Actinomycetota</taxon>
        <taxon>Actinomycetes</taxon>
        <taxon>Kitasatosporales</taxon>
        <taxon>Streptomycetaceae</taxon>
        <taxon>Streptomyces</taxon>
    </lineage>
</organism>
<keyword evidence="1" id="KW-0472">Membrane</keyword>
<evidence type="ECO:0000256" key="1">
    <source>
        <dbReference type="SAM" id="Phobius"/>
    </source>
</evidence>
<proteinExistence type="predicted"/>
<keyword evidence="1" id="KW-1133">Transmembrane helix</keyword>
<reference evidence="2" key="1">
    <citation type="submission" date="2019-10" db="EMBL/GenBank/DDBJ databases">
        <title>Nonomuraea sp. nov., isolated from Phyllanthus amarus.</title>
        <authorList>
            <person name="Klykleung N."/>
            <person name="Tanasupawat S."/>
        </authorList>
    </citation>
    <scope>NUCLEOTIDE SEQUENCE [LARGE SCALE GENOMIC DNA]</scope>
    <source>
        <strain evidence="2">3MP-10</strain>
    </source>
</reference>
<feature type="transmembrane region" description="Helical" evidence="1">
    <location>
        <begin position="41"/>
        <end position="63"/>
    </location>
</feature>
<gene>
    <name evidence="2" type="ORF">FH607_004095</name>
</gene>
<evidence type="ECO:0008006" key="4">
    <source>
        <dbReference type="Google" id="ProtNLM"/>
    </source>
</evidence>
<evidence type="ECO:0000313" key="3">
    <source>
        <dbReference type="Proteomes" id="UP000314251"/>
    </source>
</evidence>
<protein>
    <recommendedName>
        <fullName evidence="4">PH domain-containing protein</fullName>
    </recommendedName>
</protein>
<comment type="caution">
    <text evidence="2">The sequence shown here is derived from an EMBL/GenBank/DDBJ whole genome shotgun (WGS) entry which is preliminary data.</text>
</comment>
<accession>A0A5N6AP92</accession>
<feature type="transmembrane region" description="Helical" evidence="1">
    <location>
        <begin position="18"/>
        <end position="35"/>
    </location>
</feature>
<evidence type="ECO:0000313" key="2">
    <source>
        <dbReference type="EMBL" id="KAB8169896.1"/>
    </source>
</evidence>
<name>A0A5N6AP92_9ACTN</name>